<evidence type="ECO:0000256" key="2">
    <source>
        <dbReference type="SAM" id="Phobius"/>
    </source>
</evidence>
<dbReference type="PROSITE" id="PS51724">
    <property type="entry name" value="SPOR"/>
    <property type="match status" value="1"/>
</dbReference>
<dbReference type="InterPro" id="IPR007730">
    <property type="entry name" value="SPOR-like_dom"/>
</dbReference>
<name>A0ABM5UZS7_9BURK</name>
<feature type="domain" description="SPOR" evidence="3">
    <location>
        <begin position="258"/>
        <end position="336"/>
    </location>
</feature>
<evidence type="ECO:0000256" key="1">
    <source>
        <dbReference type="SAM" id="MobiDB-lite"/>
    </source>
</evidence>
<dbReference type="SUPFAM" id="SSF110997">
    <property type="entry name" value="Sporulation related repeat"/>
    <property type="match status" value="1"/>
</dbReference>
<feature type="compositionally biased region" description="Low complexity" evidence="1">
    <location>
        <begin position="146"/>
        <end position="179"/>
    </location>
</feature>
<evidence type="ECO:0000259" key="3">
    <source>
        <dbReference type="PROSITE" id="PS51724"/>
    </source>
</evidence>
<feature type="region of interest" description="Disordered" evidence="1">
    <location>
        <begin position="1"/>
        <end position="63"/>
    </location>
</feature>
<dbReference type="RefSeq" id="WP_053196641.1">
    <property type="nucleotide sequence ID" value="NZ_CP011409.1"/>
</dbReference>
<accession>A0ABM5UZS7</accession>
<evidence type="ECO:0000313" key="5">
    <source>
        <dbReference type="Proteomes" id="UP000063429"/>
    </source>
</evidence>
<gene>
    <name evidence="4" type="ORF">F506_08680</name>
</gene>
<feature type="transmembrane region" description="Helical" evidence="2">
    <location>
        <begin position="69"/>
        <end position="87"/>
    </location>
</feature>
<dbReference type="InterPro" id="IPR052521">
    <property type="entry name" value="Cell_div_SPOR-domain"/>
</dbReference>
<dbReference type="EMBL" id="CP011409">
    <property type="protein sequence ID" value="AKZ62740.1"/>
    <property type="molecule type" value="Genomic_DNA"/>
</dbReference>
<keyword evidence="2" id="KW-1133">Transmembrane helix</keyword>
<keyword evidence="2" id="KW-0472">Membrane</keyword>
<sequence>MGLFSFFRKNKQESASGQGEFLSRSAGDPAAQNSRGGRSAGNARKSSKAGKDESVDPVLPEKKRARRRLIGAVALVLAVVIVLPMILDSEPRPLADDIAIQIPSKDGKDAAKDKDAAPAVDKPKAAAEPKEEFVDPATMNAGVEKPAIAPGAPAMPSGPANAPLAQAAKPAPATPAVAEKPAEKPVAKPEVKAESKAESKADVKDSKTADKPAEHKDDHKKDVKEAAKPKAADKPDDAARALAILEGKPAAADKKPAPAAGGKFVIQVAALATQEKIDELRGKLNGAGIKSYTQKVATQSGDRTRIRVGPFASRDEADKMRAKINKLGLNATVVPA</sequence>
<protein>
    <recommendedName>
        <fullName evidence="3">SPOR domain-containing protein</fullName>
    </recommendedName>
</protein>
<feature type="compositionally biased region" description="Basic and acidic residues" evidence="1">
    <location>
        <begin position="105"/>
        <end position="133"/>
    </location>
</feature>
<dbReference type="Gene3D" id="3.30.70.1070">
    <property type="entry name" value="Sporulation related repeat"/>
    <property type="match status" value="1"/>
</dbReference>
<feature type="compositionally biased region" description="Basic and acidic residues" evidence="1">
    <location>
        <begin position="180"/>
        <end position="239"/>
    </location>
</feature>
<proteinExistence type="predicted"/>
<reference evidence="5" key="1">
    <citation type="journal article" date="2015" name="Genome Announc.">
        <title>Complete Genome Sequence of Herbaspirillum hiltneri N3 (DSM 17495), Isolated from Surface-Sterilized Wheat Roots.</title>
        <authorList>
            <person name="Guizelini D."/>
            <person name="Saizaki P.M."/>
            <person name="Coimbra N.A."/>
            <person name="Weiss V.A."/>
            <person name="Faoro H."/>
            <person name="Sfeir M.Z."/>
            <person name="Baura V.A."/>
            <person name="Monteiro R.A."/>
            <person name="Chubatsu L.S."/>
            <person name="Souza E.M."/>
            <person name="Cruz L.M."/>
            <person name="Pedrosa F.O."/>
            <person name="Raittz R.T."/>
            <person name="Marchaukoski J.N."/>
            <person name="Steffens M.B."/>
        </authorList>
    </citation>
    <scope>NUCLEOTIDE SEQUENCE [LARGE SCALE GENOMIC DNA]</scope>
    <source>
        <strain evidence="5">N3</strain>
    </source>
</reference>
<keyword evidence="5" id="KW-1185">Reference proteome</keyword>
<dbReference type="Pfam" id="PF05036">
    <property type="entry name" value="SPOR"/>
    <property type="match status" value="1"/>
</dbReference>
<dbReference type="Proteomes" id="UP000063429">
    <property type="component" value="Chromosome"/>
</dbReference>
<organism evidence="4 5">
    <name type="scientific">Herbaspirillum hiltneri N3</name>
    <dbReference type="NCBI Taxonomy" id="1262470"/>
    <lineage>
        <taxon>Bacteria</taxon>
        <taxon>Pseudomonadati</taxon>
        <taxon>Pseudomonadota</taxon>
        <taxon>Betaproteobacteria</taxon>
        <taxon>Burkholderiales</taxon>
        <taxon>Oxalobacteraceae</taxon>
        <taxon>Herbaspirillum</taxon>
    </lineage>
</organism>
<feature type="compositionally biased region" description="Basic and acidic residues" evidence="1">
    <location>
        <begin position="49"/>
        <end position="62"/>
    </location>
</feature>
<evidence type="ECO:0000313" key="4">
    <source>
        <dbReference type="EMBL" id="AKZ62740.1"/>
    </source>
</evidence>
<dbReference type="InterPro" id="IPR036680">
    <property type="entry name" value="SPOR-like_sf"/>
</dbReference>
<dbReference type="PANTHER" id="PTHR38687:SF1">
    <property type="entry name" value="CELL DIVISION PROTEIN DEDD"/>
    <property type="match status" value="1"/>
</dbReference>
<keyword evidence="2" id="KW-0812">Transmembrane</keyword>
<feature type="region of interest" description="Disordered" evidence="1">
    <location>
        <begin position="103"/>
        <end position="240"/>
    </location>
</feature>
<dbReference type="PANTHER" id="PTHR38687">
    <property type="entry name" value="CELL DIVISION PROTEIN DEDD-RELATED"/>
    <property type="match status" value="1"/>
</dbReference>